<dbReference type="Gene3D" id="3.80.10.10">
    <property type="entry name" value="Ribonuclease Inhibitor"/>
    <property type="match status" value="1"/>
</dbReference>
<evidence type="ECO:0000313" key="2">
    <source>
        <dbReference type="Proteomes" id="UP000078512"/>
    </source>
</evidence>
<keyword evidence="2" id="KW-1185">Reference proteome</keyword>
<gene>
    <name evidence="1" type="ORF">K457DRAFT_133431</name>
</gene>
<dbReference type="OrthoDB" id="2389045at2759"/>
<name>A0A197KA78_9FUNG</name>
<evidence type="ECO:0008006" key="3">
    <source>
        <dbReference type="Google" id="ProtNLM"/>
    </source>
</evidence>
<evidence type="ECO:0000313" key="1">
    <source>
        <dbReference type="EMBL" id="OAQ34400.1"/>
    </source>
</evidence>
<proteinExistence type="predicted"/>
<reference evidence="1 2" key="1">
    <citation type="submission" date="2016-05" db="EMBL/GenBank/DDBJ databases">
        <title>Genome sequencing reveals origins of a unique bacterial endosymbiosis in the earliest lineages of terrestrial Fungi.</title>
        <authorList>
            <consortium name="DOE Joint Genome Institute"/>
            <person name="Uehling J."/>
            <person name="Gryganskyi A."/>
            <person name="Hameed K."/>
            <person name="Tschaplinski T."/>
            <person name="Misztal P."/>
            <person name="Wu S."/>
            <person name="Desiro A."/>
            <person name="Vande Pol N."/>
            <person name="Du Z.-Y."/>
            <person name="Zienkiewicz A."/>
            <person name="Zienkiewicz K."/>
            <person name="Morin E."/>
            <person name="Tisserant E."/>
            <person name="Splivallo R."/>
            <person name="Hainaut M."/>
            <person name="Henrissat B."/>
            <person name="Ohm R."/>
            <person name="Kuo A."/>
            <person name="Yan J."/>
            <person name="Lipzen A."/>
            <person name="Nolan M."/>
            <person name="Labutti K."/>
            <person name="Barry K."/>
            <person name="Goldstein A."/>
            <person name="Labbe J."/>
            <person name="Schadt C."/>
            <person name="Tuskan G."/>
            <person name="Grigoriev I."/>
            <person name="Martin F."/>
            <person name="Vilgalys R."/>
            <person name="Bonito G."/>
        </authorList>
    </citation>
    <scope>NUCLEOTIDE SEQUENCE [LARGE SCALE GENOMIC DNA]</scope>
    <source>
        <strain evidence="1 2">AG-77</strain>
    </source>
</reference>
<protein>
    <recommendedName>
        <fullName evidence="3">F-box domain-containing protein</fullName>
    </recommendedName>
</protein>
<organism evidence="1 2">
    <name type="scientific">Linnemannia elongata AG-77</name>
    <dbReference type="NCBI Taxonomy" id="1314771"/>
    <lineage>
        <taxon>Eukaryota</taxon>
        <taxon>Fungi</taxon>
        <taxon>Fungi incertae sedis</taxon>
        <taxon>Mucoromycota</taxon>
        <taxon>Mortierellomycotina</taxon>
        <taxon>Mortierellomycetes</taxon>
        <taxon>Mortierellales</taxon>
        <taxon>Mortierellaceae</taxon>
        <taxon>Linnemannia</taxon>
    </lineage>
</organism>
<dbReference type="Gene3D" id="1.20.1280.50">
    <property type="match status" value="1"/>
</dbReference>
<accession>A0A197KA78</accession>
<sequence>MSSSEPPALRRSQISPLDLPELLELIFTFVDTKTLVTSVPLVCRQWFSINQNRSNRVFEWVNSISDLKVDKALRRLQKADTLCCRLCESFLNPTAAAMDEMLWEVIQENHASRYLVPTTSSRRGIYRLGTVPATGRSITSAALNTTSPDLRQLILEGFITMKLVTERFLPYFPSLRILKVYTTHKSKNEFCVRTVMQALPYLEKLHFQHADTMKALELPGAWTEETTGLTTLTRHRLRSLVIINAWIPQASLEDFLVITPQLRELKLVLLQYPYKPGPYYDPARLLRHIRGLSLDIGSFHYSDRSSLSNPVLERQLNLELCPQATNRIFRGLYFTRDVFRALDRLPNVLTSLELLGECKFLHDYLCESPFLVHLRAPLTDMPIQNLDIYTSRNSQPISERGSPVRVWACQGLRTLQLLFRGIKSNISDGNNDSLVVFGYISRVCPLLQVLEIYGPEVQMDEWINPSKYRIGLDLSSGLVLLARLRYLRRLLIGASDAHQPTHLRLKRVDVDWMVPSGYSEERRQERQAVVDSWEAGIQDDVKNYETGVASIPQVSPSNYHQDPSVPGESTLMYHLRHLGHRVDVKLMLGELHAAEVGYVVWPELEEVSFYCLRYRGLALDQEVDRLLGLFPHSPPQVMSKFLTTLQPTRPLLSAPQSSLFFPSLRRRFQRFARGVLSS</sequence>
<dbReference type="Proteomes" id="UP000078512">
    <property type="component" value="Unassembled WGS sequence"/>
</dbReference>
<dbReference type="EMBL" id="KV442017">
    <property type="protein sequence ID" value="OAQ34400.1"/>
    <property type="molecule type" value="Genomic_DNA"/>
</dbReference>
<dbReference type="InterPro" id="IPR032675">
    <property type="entry name" value="LRR_dom_sf"/>
</dbReference>
<dbReference type="AlphaFoldDB" id="A0A197KA78"/>